<evidence type="ECO:0000313" key="2">
    <source>
        <dbReference type="Proteomes" id="UP000076532"/>
    </source>
</evidence>
<accession>A0A166G2T7</accession>
<sequence length="67" mass="7378">MYSLPTISIHHCHPAVPLYFPVKRIERLTRPATLPRCSSTRNPDPICGVSISASTLRNAATICQTES</sequence>
<protein>
    <submittedName>
        <fullName evidence="1">Uncharacterized protein</fullName>
    </submittedName>
</protein>
<reference evidence="1 2" key="1">
    <citation type="journal article" date="2016" name="Mol. Biol. Evol.">
        <title>Comparative Genomics of Early-Diverging Mushroom-Forming Fungi Provides Insights into the Origins of Lignocellulose Decay Capabilities.</title>
        <authorList>
            <person name="Nagy L.G."/>
            <person name="Riley R."/>
            <person name="Tritt A."/>
            <person name="Adam C."/>
            <person name="Daum C."/>
            <person name="Floudas D."/>
            <person name="Sun H."/>
            <person name="Yadav J.S."/>
            <person name="Pangilinan J."/>
            <person name="Larsson K.H."/>
            <person name="Matsuura K."/>
            <person name="Barry K."/>
            <person name="Labutti K."/>
            <person name="Kuo R."/>
            <person name="Ohm R.A."/>
            <person name="Bhattacharya S.S."/>
            <person name="Shirouzu T."/>
            <person name="Yoshinaga Y."/>
            <person name="Martin F.M."/>
            <person name="Grigoriev I.V."/>
            <person name="Hibbett D.S."/>
        </authorList>
    </citation>
    <scope>NUCLEOTIDE SEQUENCE [LARGE SCALE GENOMIC DNA]</scope>
    <source>
        <strain evidence="1 2">CBS 109695</strain>
    </source>
</reference>
<dbReference type="Proteomes" id="UP000076532">
    <property type="component" value="Unassembled WGS sequence"/>
</dbReference>
<keyword evidence="2" id="KW-1185">Reference proteome</keyword>
<name>A0A166G2T7_9AGAM</name>
<proteinExistence type="predicted"/>
<dbReference type="EMBL" id="KV417583">
    <property type="protein sequence ID" value="KZP17413.1"/>
    <property type="molecule type" value="Genomic_DNA"/>
</dbReference>
<gene>
    <name evidence="1" type="ORF">FIBSPDRAFT_30821</name>
</gene>
<dbReference type="AlphaFoldDB" id="A0A166G2T7"/>
<evidence type="ECO:0000313" key="1">
    <source>
        <dbReference type="EMBL" id="KZP17413.1"/>
    </source>
</evidence>
<organism evidence="1 2">
    <name type="scientific">Athelia psychrophila</name>
    <dbReference type="NCBI Taxonomy" id="1759441"/>
    <lineage>
        <taxon>Eukaryota</taxon>
        <taxon>Fungi</taxon>
        <taxon>Dikarya</taxon>
        <taxon>Basidiomycota</taxon>
        <taxon>Agaricomycotina</taxon>
        <taxon>Agaricomycetes</taxon>
        <taxon>Agaricomycetidae</taxon>
        <taxon>Atheliales</taxon>
        <taxon>Atheliaceae</taxon>
        <taxon>Athelia</taxon>
    </lineage>
</organism>